<organism evidence="3 4">
    <name type="scientific">Alternaria atra</name>
    <dbReference type="NCBI Taxonomy" id="119953"/>
    <lineage>
        <taxon>Eukaryota</taxon>
        <taxon>Fungi</taxon>
        <taxon>Dikarya</taxon>
        <taxon>Ascomycota</taxon>
        <taxon>Pezizomycotina</taxon>
        <taxon>Dothideomycetes</taxon>
        <taxon>Pleosporomycetidae</taxon>
        <taxon>Pleosporales</taxon>
        <taxon>Pleosporineae</taxon>
        <taxon>Pleosporaceae</taxon>
        <taxon>Alternaria</taxon>
        <taxon>Alternaria sect. Ulocladioides</taxon>
    </lineage>
</organism>
<proteinExistence type="predicted"/>
<evidence type="ECO:0000313" key="3">
    <source>
        <dbReference type="EMBL" id="CAG5139596.1"/>
    </source>
</evidence>
<keyword evidence="4" id="KW-1185">Reference proteome</keyword>
<name>A0A8J2MUP8_9PLEO</name>
<sequence>MEKNQITRSAPIRNDDIEYSDRPNSTKADTTGIVPNVGLFVPAARKVLPDPLDAVLKKLHLDRSALTVEACESLCMSAPQILGTNYQPRLEDQDDRASVVSTSSDYQDSVFSVESSETSATAFSRNSGFSVEQTQSATRVFVSILQEDDVLKPLYEFARNNTRIRPERLRRHIRAVVKAYAENLKEEANDHLGFSASRLVHTRARYAAQCIASEEDIYRHSQNLVNDRTRTSKDAEDSSEEETAERTVDETDFGDLKSFQNSALFLLLDVIFLLTDDFLIATVYLEPPLEVGCTRIRNECSCGDQFFDDFKEQRIGGVATLVQEMKQSSIDAKITVIPYRMGATMQRYTASVSTWLHHVSSSLFAALRWCDRSPAGIIQYNVSGQATTTGVTNASNPQHHQDPVHLMACVHRGHNDRVLLQVDAHAIRNDQALFSLLRTQITQRRNRLLRAVCCRSIQEILFSKFSLRSGGGVDIRDHNESCLPIVSKTRYCDCLPPEYIVEPFQNAEYRCTIPHPPGTWPPIGSKTLVHMLKCPRTISDKNTWVLYRVPKRVTGKLSGESDQPADGWGFYFKEGWDFDVIITLSFVMFILGILLFGICWSVLEKDIQGAFGVSAYIVTACGLFVAFVVGKTGKVG</sequence>
<gene>
    <name evidence="3" type="ORF">ALTATR162_LOCUS522</name>
</gene>
<feature type="compositionally biased region" description="Basic and acidic residues" evidence="1">
    <location>
        <begin position="227"/>
        <end position="236"/>
    </location>
</feature>
<evidence type="ECO:0000313" key="4">
    <source>
        <dbReference type="Proteomes" id="UP000676310"/>
    </source>
</evidence>
<comment type="caution">
    <text evidence="3">The sequence shown here is derived from an EMBL/GenBank/DDBJ whole genome shotgun (WGS) entry which is preliminary data.</text>
</comment>
<keyword evidence="2" id="KW-0472">Membrane</keyword>
<reference evidence="3" key="1">
    <citation type="submission" date="2021-05" db="EMBL/GenBank/DDBJ databases">
        <authorList>
            <person name="Stam R."/>
        </authorList>
    </citation>
    <scope>NUCLEOTIDE SEQUENCE</scope>
    <source>
        <strain evidence="3">CS162</strain>
    </source>
</reference>
<accession>A0A8J2MUP8</accession>
<protein>
    <submittedName>
        <fullName evidence="3">Uncharacterized protein</fullName>
    </submittedName>
</protein>
<evidence type="ECO:0000256" key="2">
    <source>
        <dbReference type="SAM" id="Phobius"/>
    </source>
</evidence>
<dbReference type="Proteomes" id="UP000676310">
    <property type="component" value="Unassembled WGS sequence"/>
</dbReference>
<dbReference type="RefSeq" id="XP_043164051.1">
    <property type="nucleotide sequence ID" value="XM_043308116.1"/>
</dbReference>
<evidence type="ECO:0000256" key="1">
    <source>
        <dbReference type="SAM" id="MobiDB-lite"/>
    </source>
</evidence>
<dbReference type="AlphaFoldDB" id="A0A8J2MUP8"/>
<feature type="region of interest" description="Disordered" evidence="1">
    <location>
        <begin position="227"/>
        <end position="248"/>
    </location>
</feature>
<feature type="transmembrane region" description="Helical" evidence="2">
    <location>
        <begin position="580"/>
        <end position="603"/>
    </location>
</feature>
<dbReference type="EMBL" id="CAJRGZ010000015">
    <property type="protein sequence ID" value="CAG5139596.1"/>
    <property type="molecule type" value="Genomic_DNA"/>
</dbReference>
<dbReference type="GeneID" id="67016974"/>
<dbReference type="OrthoDB" id="5355526at2759"/>
<keyword evidence="2" id="KW-1133">Transmembrane helix</keyword>
<feature type="transmembrane region" description="Helical" evidence="2">
    <location>
        <begin position="609"/>
        <end position="630"/>
    </location>
</feature>
<feature type="region of interest" description="Disordered" evidence="1">
    <location>
        <begin position="1"/>
        <end position="30"/>
    </location>
</feature>
<keyword evidence="2" id="KW-0812">Transmembrane</keyword>